<evidence type="ECO:0008006" key="3">
    <source>
        <dbReference type="Google" id="ProtNLM"/>
    </source>
</evidence>
<dbReference type="Proteomes" id="UP000308230">
    <property type="component" value="Unassembled WGS sequence"/>
</dbReference>
<sequence length="172" mass="19524">MFDPTIFENLKVVLEGSVYDLDLDGVILVTNRKDLVDLATMSRSYMLEFHSAGDDIGRVSIELSSKMANLGAEIMNSAEEPGCELNLRFFTTVNEVHRTCSRIHESLNRVWDGRPTISQTLSFLFTEEAPVYENDIRLQFGRKITEDQIDDFPFVIELALSSLEEIAKIVSR</sequence>
<evidence type="ECO:0000313" key="2">
    <source>
        <dbReference type="Proteomes" id="UP000308230"/>
    </source>
</evidence>
<dbReference type="EMBL" id="SWLG01000015">
    <property type="protein sequence ID" value="TLS35871.1"/>
    <property type="molecule type" value="Genomic_DNA"/>
</dbReference>
<dbReference type="AlphaFoldDB" id="A0A5R9EYE5"/>
<keyword evidence="2" id="KW-1185">Reference proteome</keyword>
<accession>A0A5R9EYE5</accession>
<name>A0A5R9EYE5_9BACL</name>
<dbReference type="OrthoDB" id="2964978at2"/>
<comment type="caution">
    <text evidence="1">The sequence shown here is derived from an EMBL/GenBank/DDBJ whole genome shotgun (WGS) entry which is preliminary data.</text>
</comment>
<dbReference type="RefSeq" id="WP_138128307.1">
    <property type="nucleotide sequence ID" value="NZ_SWLG01000015.1"/>
</dbReference>
<organism evidence="1 2">
    <name type="scientific">Exobacillus caeni</name>
    <dbReference type="NCBI Taxonomy" id="2574798"/>
    <lineage>
        <taxon>Bacteria</taxon>
        <taxon>Bacillati</taxon>
        <taxon>Bacillota</taxon>
        <taxon>Bacilli</taxon>
        <taxon>Bacillales</taxon>
        <taxon>Guptibacillaceae</taxon>
        <taxon>Exobacillus</taxon>
    </lineage>
</organism>
<protein>
    <recommendedName>
        <fullName evidence="3">Group-specific protein</fullName>
    </recommendedName>
</protein>
<proteinExistence type="predicted"/>
<evidence type="ECO:0000313" key="1">
    <source>
        <dbReference type="EMBL" id="TLS35871.1"/>
    </source>
</evidence>
<reference evidence="1 2" key="1">
    <citation type="submission" date="2019-04" db="EMBL/GenBank/DDBJ databases">
        <title>Bacillus caeni sp. nov., a bacterium isolated from mangrove sediment.</title>
        <authorList>
            <person name="Huang H."/>
            <person name="Mo K."/>
            <person name="Hu Y."/>
        </authorList>
    </citation>
    <scope>NUCLEOTIDE SEQUENCE [LARGE SCALE GENOMIC DNA]</scope>
    <source>
        <strain evidence="1 2">HB172195</strain>
    </source>
</reference>
<gene>
    <name evidence="1" type="ORF">FCL54_17895</name>
</gene>